<evidence type="ECO:0000313" key="8">
    <source>
        <dbReference type="Proteomes" id="UP000294887"/>
    </source>
</evidence>
<dbReference type="PANTHER" id="PTHR42786:SF2">
    <property type="entry name" value="TRNA (CYTIDINE_URIDINE-2'-O-)-METHYLTRANSFERASE TRMJ"/>
    <property type="match status" value="1"/>
</dbReference>
<evidence type="ECO:0000259" key="6">
    <source>
        <dbReference type="Pfam" id="PF00588"/>
    </source>
</evidence>
<comment type="similarity">
    <text evidence="1">Belongs to the class IV-like SAM-binding methyltransferase superfamily. RNA methyltransferase TrmH family.</text>
</comment>
<dbReference type="FunFam" id="3.40.1280.10:FF:000006">
    <property type="entry name" value="Uncharacterized tRNA/rRNA methyltransferase HI_0380"/>
    <property type="match status" value="1"/>
</dbReference>
<feature type="domain" description="tRNA/rRNA methyltransferase SpoU type" evidence="6">
    <location>
        <begin position="9"/>
        <end position="159"/>
    </location>
</feature>
<dbReference type="GO" id="GO:0005829">
    <property type="term" value="C:cytosol"/>
    <property type="evidence" value="ECO:0007669"/>
    <property type="project" value="TreeGrafter"/>
</dbReference>
<evidence type="ECO:0000256" key="2">
    <source>
        <dbReference type="ARBA" id="ARBA00022603"/>
    </source>
</evidence>
<evidence type="ECO:0000313" key="7">
    <source>
        <dbReference type="EMBL" id="TCJ88248.1"/>
    </source>
</evidence>
<dbReference type="GO" id="GO:0002128">
    <property type="term" value="P:tRNA nucleoside ribose methylation"/>
    <property type="evidence" value="ECO:0007669"/>
    <property type="project" value="TreeGrafter"/>
</dbReference>
<dbReference type="Pfam" id="PF00588">
    <property type="entry name" value="SpoU_methylase"/>
    <property type="match status" value="1"/>
</dbReference>
<evidence type="ECO:0000256" key="1">
    <source>
        <dbReference type="ARBA" id="ARBA00007228"/>
    </source>
</evidence>
<keyword evidence="3 7" id="KW-0808">Transferase</keyword>
<dbReference type="PIRSF" id="PIRSF004808">
    <property type="entry name" value="LasT"/>
    <property type="match status" value="1"/>
</dbReference>
<dbReference type="Gene3D" id="3.40.1280.10">
    <property type="match status" value="1"/>
</dbReference>
<keyword evidence="5" id="KW-0963">Cytoplasm</keyword>
<dbReference type="EC" id="2.1.1.200" evidence="5"/>
<keyword evidence="2 5" id="KW-0489">Methyltransferase</keyword>
<dbReference type="AlphaFoldDB" id="A0A4R1F8S8"/>
<keyword evidence="5" id="KW-0819">tRNA processing</keyword>
<dbReference type="InterPro" id="IPR001537">
    <property type="entry name" value="SpoU_MeTrfase"/>
</dbReference>
<proteinExistence type="inferred from homology"/>
<evidence type="ECO:0000256" key="4">
    <source>
        <dbReference type="ARBA" id="ARBA00022691"/>
    </source>
</evidence>
<dbReference type="NCBIfam" id="TIGR00050">
    <property type="entry name" value="rRNA_methyl_1"/>
    <property type="match status" value="1"/>
</dbReference>
<dbReference type="GO" id="GO:0003723">
    <property type="term" value="F:RNA binding"/>
    <property type="evidence" value="ECO:0007669"/>
    <property type="project" value="InterPro"/>
</dbReference>
<dbReference type="CDD" id="cd18093">
    <property type="entry name" value="SpoU-like_TrmJ"/>
    <property type="match status" value="1"/>
</dbReference>
<dbReference type="PANTHER" id="PTHR42786">
    <property type="entry name" value="TRNA/RRNA METHYLTRANSFERASE"/>
    <property type="match status" value="1"/>
</dbReference>
<comment type="subcellular location">
    <subcellularLocation>
        <location evidence="5">Cytoplasm</location>
    </subcellularLocation>
</comment>
<dbReference type="Proteomes" id="UP000294887">
    <property type="component" value="Unassembled WGS sequence"/>
</dbReference>
<comment type="subunit">
    <text evidence="5">Homodimer.</text>
</comment>
<dbReference type="SUPFAM" id="SSF75217">
    <property type="entry name" value="alpha/beta knot"/>
    <property type="match status" value="1"/>
</dbReference>
<protein>
    <recommendedName>
        <fullName evidence="5">tRNA (cytidine/uridine-2'-O-)-methyltransferase TrmJ</fullName>
        <ecNumber evidence="5">2.1.1.200</ecNumber>
    </recommendedName>
    <alternativeName>
        <fullName evidence="5">tRNA (cytidine(32)/uridine(32)-2'-O)-methyltransferase</fullName>
    </alternativeName>
    <alternativeName>
        <fullName evidence="5">tRNA Cm32/Um32 methyltransferase</fullName>
    </alternativeName>
</protein>
<evidence type="ECO:0000256" key="5">
    <source>
        <dbReference type="RuleBase" id="RU362024"/>
    </source>
</evidence>
<keyword evidence="8" id="KW-1185">Reference proteome</keyword>
<evidence type="ECO:0000256" key="3">
    <source>
        <dbReference type="ARBA" id="ARBA00022679"/>
    </source>
</evidence>
<dbReference type="OrthoDB" id="9806346at2"/>
<dbReference type="GO" id="GO:0160206">
    <property type="term" value="F:tRNA (cytidine(32)/uridine(32)-2'-O)-methyltransferase activity"/>
    <property type="evidence" value="ECO:0007669"/>
    <property type="project" value="UniProtKB-EC"/>
</dbReference>
<dbReference type="InterPro" id="IPR029026">
    <property type="entry name" value="tRNA_m1G_MTases_N"/>
</dbReference>
<reference evidence="7 8" key="1">
    <citation type="submission" date="2019-03" db="EMBL/GenBank/DDBJ databases">
        <title>Genomic Encyclopedia of Type Strains, Phase IV (KMG-IV): sequencing the most valuable type-strain genomes for metagenomic binning, comparative biology and taxonomic classification.</title>
        <authorList>
            <person name="Goeker M."/>
        </authorList>
    </citation>
    <scope>NUCLEOTIDE SEQUENCE [LARGE SCALE GENOMIC DNA]</scope>
    <source>
        <strain evidence="7 8">DSM 24830</strain>
    </source>
</reference>
<organism evidence="7 8">
    <name type="scientific">Cocleimonas flava</name>
    <dbReference type="NCBI Taxonomy" id="634765"/>
    <lineage>
        <taxon>Bacteria</taxon>
        <taxon>Pseudomonadati</taxon>
        <taxon>Pseudomonadota</taxon>
        <taxon>Gammaproteobacteria</taxon>
        <taxon>Thiotrichales</taxon>
        <taxon>Thiotrichaceae</taxon>
        <taxon>Cocleimonas</taxon>
    </lineage>
</organism>
<gene>
    <name evidence="5" type="primary">trmJ</name>
    <name evidence="7" type="ORF">EV695_0088</name>
</gene>
<dbReference type="RefSeq" id="WP_131903961.1">
    <property type="nucleotide sequence ID" value="NZ_BAAAFU010000008.1"/>
</dbReference>
<comment type="catalytic activity">
    <reaction evidence="5">
        <text>uridine(32) in tRNA + S-adenosyl-L-methionine = 2'-O-methyluridine(32) in tRNA + S-adenosyl-L-homocysteine + H(+)</text>
        <dbReference type="Rhea" id="RHEA:42936"/>
        <dbReference type="Rhea" id="RHEA-COMP:10107"/>
        <dbReference type="Rhea" id="RHEA-COMP:10290"/>
        <dbReference type="ChEBI" id="CHEBI:15378"/>
        <dbReference type="ChEBI" id="CHEBI:57856"/>
        <dbReference type="ChEBI" id="CHEBI:59789"/>
        <dbReference type="ChEBI" id="CHEBI:65315"/>
        <dbReference type="ChEBI" id="CHEBI:74478"/>
        <dbReference type="EC" id="2.1.1.200"/>
    </reaction>
</comment>
<accession>A0A4R1F8S8</accession>
<sequence length="252" mass="27954">MNNKPLDNIRIVMIHTSHPGNIGAAARAMKVMGLSDLFLVNPKSFPDEQANAMSANATDILDNATVVSTLAEAIADCQLVVGSSARHERTLSWDIQDSRECGETLAQHAVKAKVALLFGRESSGLTNDELAVCQHLVHIPTNPDYSSLNVASAVQLLAYECRVAVLKDSPTAPLIAKEKSEKEQEDEWVTSEELDGFYQHLKQVMEDVEFLDPENPKHLMTRLRRLYSRSGMTRSELNIQRGFLAAIQKKNR</sequence>
<comment type="caution">
    <text evidence="7">The sequence shown here is derived from an EMBL/GenBank/DDBJ whole genome shotgun (WGS) entry which is preliminary data.</text>
</comment>
<comment type="function">
    <text evidence="5">Catalyzes the formation of 2'O-methylated cytidine (Cm32) or 2'O-methylated uridine (Um32) at position 32 in tRNA.</text>
</comment>
<dbReference type="GO" id="GO:0106339">
    <property type="term" value="F:tRNA (cytidine(32)-2'-O)-methyltransferase activity"/>
    <property type="evidence" value="ECO:0007669"/>
    <property type="project" value="RHEA"/>
</dbReference>
<dbReference type="InterPro" id="IPR029028">
    <property type="entry name" value="Alpha/beta_knot_MTases"/>
</dbReference>
<dbReference type="NCBIfam" id="NF011694">
    <property type="entry name" value="PRK15114.1"/>
    <property type="match status" value="1"/>
</dbReference>
<dbReference type="Gene3D" id="1.10.8.590">
    <property type="match status" value="1"/>
</dbReference>
<dbReference type="InterPro" id="IPR004384">
    <property type="entry name" value="RNA_MeTrfase_TrmJ/LasT"/>
</dbReference>
<dbReference type="EMBL" id="SMFQ01000002">
    <property type="protein sequence ID" value="TCJ88248.1"/>
    <property type="molecule type" value="Genomic_DNA"/>
</dbReference>
<keyword evidence="4 5" id="KW-0949">S-adenosyl-L-methionine</keyword>
<comment type="catalytic activity">
    <reaction evidence="5">
        <text>cytidine(32) in tRNA + S-adenosyl-L-methionine = 2'-O-methylcytidine(32) in tRNA + S-adenosyl-L-homocysteine + H(+)</text>
        <dbReference type="Rhea" id="RHEA:42932"/>
        <dbReference type="Rhea" id="RHEA-COMP:10288"/>
        <dbReference type="Rhea" id="RHEA-COMP:10289"/>
        <dbReference type="ChEBI" id="CHEBI:15378"/>
        <dbReference type="ChEBI" id="CHEBI:57856"/>
        <dbReference type="ChEBI" id="CHEBI:59789"/>
        <dbReference type="ChEBI" id="CHEBI:74495"/>
        <dbReference type="ChEBI" id="CHEBI:82748"/>
        <dbReference type="EC" id="2.1.1.200"/>
    </reaction>
</comment>
<name>A0A4R1F8S8_9GAMM</name>